<proteinExistence type="predicted"/>
<dbReference type="SUPFAM" id="SSF51322">
    <property type="entry name" value="Cyanovirin-N"/>
    <property type="match status" value="2"/>
</dbReference>
<feature type="compositionally biased region" description="Basic residues" evidence="2">
    <location>
        <begin position="832"/>
        <end position="844"/>
    </location>
</feature>
<dbReference type="Proteomes" id="UP000006702">
    <property type="component" value="Unassembled WGS sequence"/>
</dbReference>
<sequence>MYFSINKSKNIYIQTTEKTDDPHSGAGATYLHATCQANDGSWVENSTRLDDKIWYDPDHKRWTLGNPDWEGWWTTLPDGQPPPLLIDQVKPGTLQLKGGNLLTATLTQDYGGKDMAICLDFFFSNNDGKLEYDGLMVRYKCRDEALLRGFVIGIDGKLHYQEIDLGDHYENDNGRIKQKRNGNFFMTSDGWLVNSEFELQAHLEYKNLGGGWITAKYPLYKDIKVADDGSLSIDDPDDYPFFSLHGAFFRFLEDIPVLGYFIAGIDHLAGEYRAPLPAEPWVDPRELLSGQQLLHWLPHIALMADTFLFHGAGSTIGMIGSAFGELLAEELAAEGFDKLFSTIGGWLGKKGFKKLTTKEMQKIVDTIIDAMGKGESEDTVQAKIRAFDQELREKYAYALSSVVRDACAAVEGSVQTAIEDVEQEIKSQIQLPDFLEDVAQKLRQAVEETLADALQQLASKAKMEGIEDYERSRDPRTVQGSYTFEVWDAREKVVAKVPEAVHEAIPDVAQQVAAEVAVEKTVEKAVENTVGRVRDLARSAISDAISELRSVRLSADDLEYADLNFDIHKDVEDAVQKSVDQAQNRVVEAAKAAAEAVQAKAQKLLQEALPEAEKNAVQKIEQDIQKRMDDAREDGFMYGFGGVRELPMSPADLALKDLEKGREAREKWGKLCDEVVKKVNQAVKEAAEKALQEVRQEVIKEAEGKFDMALQKMSNEAEEENFDKVAQAHAYDEVKKLGEKIGQCAVKKLNDAAEQIVKQIIQQALHETWVPPYLLPRAAQEDARTIVRETEPKIKMVVQDTIESEKDKATSKRIQRKNAPGERHNPFDKGFPHPHKPTGIHPRF</sequence>
<dbReference type="AlphaFoldDB" id="A1D8N8"/>
<feature type="coiled-coil region" evidence="1">
    <location>
        <begin position="677"/>
        <end position="719"/>
    </location>
</feature>
<evidence type="ECO:0000256" key="1">
    <source>
        <dbReference type="SAM" id="Coils"/>
    </source>
</evidence>
<dbReference type="STRING" id="331117.A1D8N8"/>
<dbReference type="KEGG" id="nfi:NFIA_112730"/>
<evidence type="ECO:0000256" key="2">
    <source>
        <dbReference type="SAM" id="MobiDB-lite"/>
    </source>
</evidence>
<dbReference type="VEuPathDB" id="FungiDB:NFIA_112730"/>
<reference evidence="4" key="1">
    <citation type="journal article" date="2008" name="PLoS Genet.">
        <title>Genomic islands in the pathogenic filamentous fungus Aspergillus fumigatus.</title>
        <authorList>
            <person name="Fedorova N.D."/>
            <person name="Khaldi N."/>
            <person name="Joardar V.S."/>
            <person name="Maiti R."/>
            <person name="Amedeo P."/>
            <person name="Anderson M.J."/>
            <person name="Crabtree J."/>
            <person name="Silva J.C."/>
            <person name="Badger J.H."/>
            <person name="Albarraq A."/>
            <person name="Angiuoli S."/>
            <person name="Bussey H."/>
            <person name="Bowyer P."/>
            <person name="Cotty P.J."/>
            <person name="Dyer P.S."/>
            <person name="Egan A."/>
            <person name="Galens K."/>
            <person name="Fraser-Liggett C.M."/>
            <person name="Haas B.J."/>
            <person name="Inman J.M."/>
            <person name="Kent R."/>
            <person name="Lemieux S."/>
            <person name="Malavazi I."/>
            <person name="Orvis J."/>
            <person name="Roemer T."/>
            <person name="Ronning C.M."/>
            <person name="Sundaram J.P."/>
            <person name="Sutton G."/>
            <person name="Turner G."/>
            <person name="Venter J.C."/>
            <person name="White O.R."/>
            <person name="Whitty B.R."/>
            <person name="Youngman P."/>
            <person name="Wolfe K.H."/>
            <person name="Goldman G.H."/>
            <person name="Wortman J.R."/>
            <person name="Jiang B."/>
            <person name="Denning D.W."/>
            <person name="Nierman W.C."/>
        </authorList>
    </citation>
    <scope>NUCLEOTIDE SEQUENCE [LARGE SCALE GENOMIC DNA]</scope>
    <source>
        <strain evidence="4">ATCC 1020 / DSM 3700 / CBS 544.65 / FGSC A1164 / JCM 1740 / NRRL 181 / WB 181</strain>
    </source>
</reference>
<organism evidence="3 4">
    <name type="scientific">Neosartorya fischeri (strain ATCC 1020 / DSM 3700 / CBS 544.65 / FGSC A1164 / JCM 1740 / NRRL 181 / WB 181)</name>
    <name type="common">Aspergillus fischerianus</name>
    <dbReference type="NCBI Taxonomy" id="331117"/>
    <lineage>
        <taxon>Eukaryota</taxon>
        <taxon>Fungi</taxon>
        <taxon>Dikarya</taxon>
        <taxon>Ascomycota</taxon>
        <taxon>Pezizomycotina</taxon>
        <taxon>Eurotiomycetes</taxon>
        <taxon>Eurotiomycetidae</taxon>
        <taxon>Eurotiales</taxon>
        <taxon>Aspergillaceae</taxon>
        <taxon>Aspergillus</taxon>
        <taxon>Aspergillus subgen. Fumigati</taxon>
    </lineage>
</organism>
<accession>A1D8N8</accession>
<feature type="compositionally biased region" description="Basic and acidic residues" evidence="2">
    <location>
        <begin position="819"/>
        <end position="831"/>
    </location>
</feature>
<keyword evidence="4" id="KW-1185">Reference proteome</keyword>
<keyword evidence="1" id="KW-0175">Coiled coil</keyword>
<dbReference type="EMBL" id="DS027692">
    <property type="protein sequence ID" value="EAW20749.1"/>
    <property type="molecule type" value="Genomic_DNA"/>
</dbReference>
<dbReference type="Gene3D" id="2.30.60.10">
    <property type="entry name" value="Cyanovirin-N"/>
    <property type="match status" value="2"/>
</dbReference>
<dbReference type="InterPro" id="IPR036673">
    <property type="entry name" value="Cyanovirin-N_sf"/>
</dbReference>
<dbReference type="eggNOG" id="ENOG502SE9Z">
    <property type="taxonomic scope" value="Eukaryota"/>
</dbReference>
<protein>
    <submittedName>
        <fullName evidence="3">Uncharacterized protein</fullName>
    </submittedName>
</protein>
<feature type="coiled-coil region" evidence="1">
    <location>
        <begin position="579"/>
        <end position="607"/>
    </location>
</feature>
<dbReference type="GeneID" id="4589238"/>
<gene>
    <name evidence="3" type="ORF">NFIA_112730</name>
</gene>
<dbReference type="RefSeq" id="XP_001262646.1">
    <property type="nucleotide sequence ID" value="XM_001262645.1"/>
</dbReference>
<name>A1D8N8_NEOFI</name>
<dbReference type="OrthoDB" id="4474847at2759"/>
<feature type="region of interest" description="Disordered" evidence="2">
    <location>
        <begin position="804"/>
        <end position="844"/>
    </location>
</feature>
<dbReference type="HOGENOM" id="CLU_337406_0_0_1"/>
<evidence type="ECO:0000313" key="3">
    <source>
        <dbReference type="EMBL" id="EAW20749.1"/>
    </source>
</evidence>
<evidence type="ECO:0000313" key="4">
    <source>
        <dbReference type="Proteomes" id="UP000006702"/>
    </source>
</evidence>